<reference evidence="2 3" key="1">
    <citation type="submission" date="2018-07" db="EMBL/GenBank/DDBJ databases">
        <title>Dyella monticola sp. nov. and Dyella psychrodurans sp. nov. isolated from monsoon evergreen broad-leaved forest soil of Dinghu Mountain, China.</title>
        <authorList>
            <person name="Gao Z."/>
            <person name="Qiu L."/>
        </authorList>
    </citation>
    <scope>NUCLEOTIDE SEQUENCE [LARGE SCALE GENOMIC DNA]</scope>
    <source>
        <strain evidence="2 3">4G-K06</strain>
    </source>
</reference>
<feature type="transmembrane region" description="Helical" evidence="1">
    <location>
        <begin position="30"/>
        <end position="47"/>
    </location>
</feature>
<dbReference type="EMBL" id="QRBE01000005">
    <property type="protein sequence ID" value="RDS81676.1"/>
    <property type="molecule type" value="Genomic_DNA"/>
</dbReference>
<evidence type="ECO:0000313" key="2">
    <source>
        <dbReference type="EMBL" id="RDS81676.1"/>
    </source>
</evidence>
<dbReference type="GO" id="GO:0016740">
    <property type="term" value="F:transferase activity"/>
    <property type="evidence" value="ECO:0007669"/>
    <property type="project" value="UniProtKB-KW"/>
</dbReference>
<evidence type="ECO:0000313" key="3">
    <source>
        <dbReference type="Proteomes" id="UP000254258"/>
    </source>
</evidence>
<accession>A0A370WZZ6</accession>
<keyword evidence="3" id="KW-1185">Reference proteome</keyword>
<dbReference type="AlphaFoldDB" id="A0A370WZZ6"/>
<sequence>MYRLITVLLFIAALVVTVLGFGPLFFGAPLIGIVLVAAGLACEICGWRRIVQVRRRTVANAR</sequence>
<dbReference type="RefSeq" id="WP_115495545.1">
    <property type="nucleotide sequence ID" value="NZ_QRBE01000005.1"/>
</dbReference>
<keyword evidence="1" id="KW-0472">Membrane</keyword>
<dbReference type="Proteomes" id="UP000254258">
    <property type="component" value="Unassembled WGS sequence"/>
</dbReference>
<proteinExistence type="predicted"/>
<keyword evidence="1" id="KW-1133">Transmembrane helix</keyword>
<organism evidence="2 3">
    <name type="scientific">Dyella monticola</name>
    <dbReference type="NCBI Taxonomy" id="1927958"/>
    <lineage>
        <taxon>Bacteria</taxon>
        <taxon>Pseudomonadati</taxon>
        <taxon>Pseudomonadota</taxon>
        <taxon>Gammaproteobacteria</taxon>
        <taxon>Lysobacterales</taxon>
        <taxon>Rhodanobacteraceae</taxon>
        <taxon>Dyella</taxon>
    </lineage>
</organism>
<gene>
    <name evidence="2" type="ORF">DWU98_10665</name>
</gene>
<dbReference type="OrthoDB" id="9943154at2"/>
<keyword evidence="2" id="KW-0808">Transferase</keyword>
<keyword evidence="1" id="KW-0812">Transmembrane</keyword>
<comment type="caution">
    <text evidence="2">The sequence shown here is derived from an EMBL/GenBank/DDBJ whole genome shotgun (WGS) entry which is preliminary data.</text>
</comment>
<protein>
    <submittedName>
        <fullName evidence="2">Glycosyl transferase family 39</fullName>
    </submittedName>
</protein>
<evidence type="ECO:0000256" key="1">
    <source>
        <dbReference type="SAM" id="Phobius"/>
    </source>
</evidence>
<name>A0A370WZZ6_9GAMM</name>